<dbReference type="Proteomes" id="UP000050417">
    <property type="component" value="Unassembled WGS sequence"/>
</dbReference>
<gene>
    <name evidence="5" type="ORF">ADN00_16750</name>
</gene>
<dbReference type="GO" id="GO:0006637">
    <property type="term" value="P:acyl-CoA metabolic process"/>
    <property type="evidence" value="ECO:0007669"/>
    <property type="project" value="TreeGrafter"/>
</dbReference>
<dbReference type="PANTHER" id="PTHR11049">
    <property type="entry name" value="ACYL COENZYME A THIOESTER HYDROLASE"/>
    <property type="match status" value="1"/>
</dbReference>
<dbReference type="Gene3D" id="3.10.129.10">
    <property type="entry name" value="Hotdog Thioesterase"/>
    <property type="match status" value="1"/>
</dbReference>
<keyword evidence="6" id="KW-1185">Reference proteome</keyword>
<dbReference type="InterPro" id="IPR040170">
    <property type="entry name" value="Cytosol_ACT"/>
</dbReference>
<dbReference type="PANTHER" id="PTHR11049:SF31">
    <property type="entry name" value="HOTDOG ACOT-TYPE DOMAIN-CONTAINING PROTEIN"/>
    <property type="match status" value="1"/>
</dbReference>
<feature type="domain" description="HotDog ACOT-type" evidence="4">
    <location>
        <begin position="2"/>
        <end position="109"/>
    </location>
</feature>
<evidence type="ECO:0000313" key="5">
    <source>
        <dbReference type="EMBL" id="KPL71357.1"/>
    </source>
</evidence>
<dbReference type="Pfam" id="PF03061">
    <property type="entry name" value="4HBT"/>
    <property type="match status" value="1"/>
</dbReference>
<dbReference type="InterPro" id="IPR033120">
    <property type="entry name" value="HOTDOG_ACOT"/>
</dbReference>
<dbReference type="PATRIC" id="fig|1134406.4.peg.408"/>
<organism evidence="5 6">
    <name type="scientific">Ornatilinea apprima</name>
    <dbReference type="NCBI Taxonomy" id="1134406"/>
    <lineage>
        <taxon>Bacteria</taxon>
        <taxon>Bacillati</taxon>
        <taxon>Chloroflexota</taxon>
        <taxon>Anaerolineae</taxon>
        <taxon>Anaerolineales</taxon>
        <taxon>Anaerolineaceae</taxon>
        <taxon>Ornatilinea</taxon>
    </lineage>
</organism>
<sequence>MAFTLFTTHRLIKSEDLNHHGTLYAGRSAEWFVESGFVAAASLLPPENIVCLKIHGMTFRQPANPGEIPVFQSRIVFAGRSSLVAHVRVRVREKELVSGFITFIHVDQQGNPQPHGIVLQADTDEEKQIAEAAKNLPR</sequence>
<evidence type="ECO:0000256" key="3">
    <source>
        <dbReference type="PROSITE-ProRule" id="PRU01106"/>
    </source>
</evidence>
<accession>A0A0P6X856</accession>
<keyword evidence="2 3" id="KW-0378">Hydrolase</keyword>
<dbReference type="PROSITE" id="PS51770">
    <property type="entry name" value="HOTDOG_ACOT"/>
    <property type="match status" value="1"/>
</dbReference>
<dbReference type="STRING" id="1134406.ADN00_16750"/>
<reference evidence="5 6" key="1">
    <citation type="submission" date="2015-07" db="EMBL/GenBank/DDBJ databases">
        <title>Genome sequence of Ornatilinea apprima DSM 23815.</title>
        <authorList>
            <person name="Hemp J."/>
            <person name="Ward L.M."/>
            <person name="Pace L.A."/>
            <person name="Fischer W.W."/>
        </authorList>
    </citation>
    <scope>NUCLEOTIDE SEQUENCE [LARGE SCALE GENOMIC DNA]</scope>
    <source>
        <strain evidence="5 6">P3M-1</strain>
    </source>
</reference>
<evidence type="ECO:0000313" key="6">
    <source>
        <dbReference type="Proteomes" id="UP000050417"/>
    </source>
</evidence>
<proteinExistence type="inferred from homology"/>
<evidence type="ECO:0000259" key="4">
    <source>
        <dbReference type="PROSITE" id="PS51770"/>
    </source>
</evidence>
<evidence type="ECO:0000256" key="1">
    <source>
        <dbReference type="ARBA" id="ARBA00010458"/>
    </source>
</evidence>
<dbReference type="InterPro" id="IPR029069">
    <property type="entry name" value="HotDog_dom_sf"/>
</dbReference>
<comment type="caution">
    <text evidence="5">The sequence shown here is derived from an EMBL/GenBank/DDBJ whole genome shotgun (WGS) entry which is preliminary data.</text>
</comment>
<dbReference type="SUPFAM" id="SSF54637">
    <property type="entry name" value="Thioesterase/thiol ester dehydrase-isomerase"/>
    <property type="match status" value="1"/>
</dbReference>
<name>A0A0P6X856_9CHLR</name>
<comment type="similarity">
    <text evidence="1">Belongs to the acyl coenzyme A hydrolase family.</text>
</comment>
<evidence type="ECO:0000256" key="2">
    <source>
        <dbReference type="ARBA" id="ARBA00022801"/>
    </source>
</evidence>
<dbReference type="EMBL" id="LGCL01000041">
    <property type="protein sequence ID" value="KPL71357.1"/>
    <property type="molecule type" value="Genomic_DNA"/>
</dbReference>
<protein>
    <submittedName>
        <fullName evidence="5">Acyl-CoA hydrolase</fullName>
    </submittedName>
</protein>
<dbReference type="AlphaFoldDB" id="A0A0P6X856"/>
<dbReference type="GO" id="GO:0052816">
    <property type="term" value="F:long-chain fatty acyl-CoA hydrolase activity"/>
    <property type="evidence" value="ECO:0007669"/>
    <property type="project" value="TreeGrafter"/>
</dbReference>
<dbReference type="GO" id="GO:0009062">
    <property type="term" value="P:fatty acid catabolic process"/>
    <property type="evidence" value="ECO:0007669"/>
    <property type="project" value="TreeGrafter"/>
</dbReference>
<dbReference type="RefSeq" id="WP_075064199.1">
    <property type="nucleotide sequence ID" value="NZ_LGCL01000041.1"/>
</dbReference>
<dbReference type="OrthoDB" id="9791628at2"/>
<dbReference type="InterPro" id="IPR006683">
    <property type="entry name" value="Thioestr_dom"/>
</dbReference>
<dbReference type="GO" id="GO:0005829">
    <property type="term" value="C:cytosol"/>
    <property type="evidence" value="ECO:0007669"/>
    <property type="project" value="TreeGrafter"/>
</dbReference>